<keyword evidence="6" id="KW-1185">Reference proteome</keyword>
<dbReference type="InterPro" id="IPR014718">
    <property type="entry name" value="GH-type_carb-bd"/>
</dbReference>
<dbReference type="RefSeq" id="WP_007176056.1">
    <property type="nucleotide sequence ID" value="NZ_LR699554.1"/>
</dbReference>
<dbReference type="AlphaFoldDB" id="A0A5Q4Z2Y5"/>
<protein>
    <submittedName>
        <fullName evidence="5">Alpha-1,2-mannosidase</fullName>
    </submittedName>
</protein>
<feature type="domain" description="Glycosyl hydrolase family 92 N-terminal" evidence="4">
    <location>
        <begin position="66"/>
        <end position="293"/>
    </location>
</feature>
<dbReference type="Pfam" id="PF17678">
    <property type="entry name" value="Glyco_hydro_92N"/>
    <property type="match status" value="1"/>
</dbReference>
<gene>
    <name evidence="5" type="ORF">PDMSB3_0371</name>
</gene>
<name>A0A5Q4Z2Y5_9BURK</name>
<feature type="compositionally biased region" description="Low complexity" evidence="1">
    <location>
        <begin position="72"/>
        <end position="84"/>
    </location>
</feature>
<dbReference type="InterPro" id="IPR012939">
    <property type="entry name" value="Glyco_hydro_92"/>
</dbReference>
<feature type="compositionally biased region" description="Low complexity" evidence="1">
    <location>
        <begin position="24"/>
        <end position="42"/>
    </location>
</feature>
<reference evidence="5 6" key="1">
    <citation type="submission" date="2019-08" db="EMBL/GenBank/DDBJ databases">
        <authorList>
            <person name="Herpell B J."/>
        </authorList>
    </citation>
    <scope>NUCLEOTIDE SEQUENCE [LARGE SCALE GENOMIC DNA]</scope>
    <source>
        <strain evidence="6">Msb3</strain>
    </source>
</reference>
<keyword evidence="2" id="KW-0732">Signal</keyword>
<organism evidence="5 6">
    <name type="scientific">Paraburkholderia dioscoreae</name>
    <dbReference type="NCBI Taxonomy" id="2604047"/>
    <lineage>
        <taxon>Bacteria</taxon>
        <taxon>Pseudomonadati</taxon>
        <taxon>Pseudomonadota</taxon>
        <taxon>Betaproteobacteria</taxon>
        <taxon>Burkholderiales</taxon>
        <taxon>Burkholderiaceae</taxon>
        <taxon>Paraburkholderia</taxon>
    </lineage>
</organism>
<dbReference type="PANTHER" id="PTHR12143">
    <property type="entry name" value="PEPTIDE N-GLYCANASE PNGASE -RELATED"/>
    <property type="match status" value="1"/>
</dbReference>
<dbReference type="GO" id="GO:0006516">
    <property type="term" value="P:glycoprotein catabolic process"/>
    <property type="evidence" value="ECO:0007669"/>
    <property type="project" value="TreeGrafter"/>
</dbReference>
<dbReference type="SUPFAM" id="SSF48208">
    <property type="entry name" value="Six-hairpin glycosidases"/>
    <property type="match status" value="1"/>
</dbReference>
<evidence type="ECO:0000256" key="2">
    <source>
        <dbReference type="SAM" id="SignalP"/>
    </source>
</evidence>
<dbReference type="PROSITE" id="PS51257">
    <property type="entry name" value="PROKAR_LIPOPROTEIN"/>
    <property type="match status" value="1"/>
</dbReference>
<dbReference type="Proteomes" id="UP000325811">
    <property type="component" value="Chromosome II"/>
</dbReference>
<feature type="compositionally biased region" description="Gly residues" evidence="1">
    <location>
        <begin position="43"/>
        <end position="54"/>
    </location>
</feature>
<dbReference type="PANTHER" id="PTHR12143:SF39">
    <property type="entry name" value="SECRETED PROTEIN"/>
    <property type="match status" value="1"/>
</dbReference>
<dbReference type="GO" id="GO:0005829">
    <property type="term" value="C:cytosol"/>
    <property type="evidence" value="ECO:0007669"/>
    <property type="project" value="TreeGrafter"/>
</dbReference>
<evidence type="ECO:0000256" key="1">
    <source>
        <dbReference type="SAM" id="MobiDB-lite"/>
    </source>
</evidence>
<feature type="region of interest" description="Disordered" evidence="1">
    <location>
        <begin position="24"/>
        <end position="122"/>
    </location>
</feature>
<dbReference type="InterPro" id="IPR008928">
    <property type="entry name" value="6-hairpin_glycosidase_sf"/>
</dbReference>
<dbReference type="GO" id="GO:0005975">
    <property type="term" value="P:carbohydrate metabolic process"/>
    <property type="evidence" value="ECO:0007669"/>
    <property type="project" value="InterPro"/>
</dbReference>
<accession>A0A5Q4Z2Y5</accession>
<dbReference type="NCBIfam" id="TIGR01180">
    <property type="entry name" value="aman2_put"/>
    <property type="match status" value="1"/>
</dbReference>
<evidence type="ECO:0000259" key="4">
    <source>
        <dbReference type="Pfam" id="PF17678"/>
    </source>
</evidence>
<dbReference type="FunFam" id="3.30.2080.10:FF:000001">
    <property type="entry name" value="Alpha-1,2-mannosidase subfamily"/>
    <property type="match status" value="1"/>
</dbReference>
<feature type="compositionally biased region" description="Polar residues" evidence="1">
    <location>
        <begin position="105"/>
        <end position="118"/>
    </location>
</feature>
<evidence type="ECO:0000313" key="6">
    <source>
        <dbReference type="Proteomes" id="UP000325811"/>
    </source>
</evidence>
<dbReference type="Gene3D" id="3.30.2080.10">
    <property type="entry name" value="GH92 mannosidase domain"/>
    <property type="match status" value="1"/>
</dbReference>
<feature type="chain" id="PRO_5025019204" evidence="2">
    <location>
        <begin position="20"/>
        <end position="979"/>
    </location>
</feature>
<dbReference type="EMBL" id="LR699554">
    <property type="protein sequence ID" value="VVD31674.1"/>
    <property type="molecule type" value="Genomic_DNA"/>
</dbReference>
<dbReference type="InterPro" id="IPR050883">
    <property type="entry name" value="PNGase"/>
</dbReference>
<evidence type="ECO:0000259" key="3">
    <source>
        <dbReference type="Pfam" id="PF07971"/>
    </source>
</evidence>
<dbReference type="Gene3D" id="2.70.98.10">
    <property type="match status" value="1"/>
</dbReference>
<dbReference type="GO" id="GO:0000224">
    <property type="term" value="F:peptide-N4-(N-acetyl-beta-glucosaminyl)asparagine amidase activity"/>
    <property type="evidence" value="ECO:0007669"/>
    <property type="project" value="TreeGrafter"/>
</dbReference>
<feature type="domain" description="Glycosyl hydrolase family 92" evidence="3">
    <location>
        <begin position="299"/>
        <end position="763"/>
    </location>
</feature>
<dbReference type="InterPro" id="IPR005887">
    <property type="entry name" value="GH92_a_mannosidase_put"/>
</dbReference>
<evidence type="ECO:0000313" key="5">
    <source>
        <dbReference type="EMBL" id="VVD31674.1"/>
    </source>
</evidence>
<dbReference type="Gene3D" id="1.20.1610.10">
    <property type="entry name" value="alpha-1,2-mannosidases domains"/>
    <property type="match status" value="1"/>
</dbReference>
<dbReference type="Gene3D" id="1.20.1050.60">
    <property type="entry name" value="alpha-1,2-mannosidase"/>
    <property type="match status" value="1"/>
</dbReference>
<sequence>MLKKIRNGAVGIAISLIFAACGGSNSAPSPSSSSGGSQPSSPSGGGTSTSGGGSSTPPVEASLTQYVNPLIGTAPGTSPTPTAHGAGGNTLPAAGLPSGMVQWGPDTNTTPASSSTAEPGSPPGYYYDLNSIAGFSLTHMSGTGGQGNNGEIPFVATTTLANLTPTFSHANEMAKPGYYAVALDNSVKVELTATLRTGFGRFTFPANGPEFIRIDTTHTNTLTATTGAVTQVSSTALSGYTVGGNFEGAASRVPVYFYAEFNQPILSTSTVSSGVATLSFAPGAPVLVKVGVSYVSMANAKLNLDTENAGWDFDAVKNAADTAWNQRLHSIVVTPGSTTSMTNFYTALYHALWAPSIFSDVNGQYLGFDGTPHTVVSGQNAQYSGFSNWDVYRSQMPLRAMLYPTETGDMVQSLLNDADQCGAIPRWVNDNYDSGTMVGDGGTNIVATAYAFGSHNFDTTGALNHIMAQLNTNNLAVCKNASGTTIGVNGGRSTYLKFGYITSGETAIASSSLEYNQTDFAASQFAAALGNAWMAKQALGRSAGWQYSINTASTPPLLEARSTNGAYANETQTSTDNYDQGSAEQYTWMVPWNLTGLVNLLGGNSTVQTRLDSLRTALNAGNGAANLYIGNEPSFAIPWVYNWAGAPSKTADLIKDIVTTQFAATPGGLPGNDDMGAMSSWYIWAMIGMYPEVPGVAGFALHSPQVSAATITLENGKTITISAAGAPNSNYVQSLQVNGKAVNTPWLSFSDVANGGSLVYGMGASASSWGTDASDLPPSFGLPEYASIADAYNNQGFSLNGSIANTGLGAAFDGSLNSYSSTALAGVIGASGTVTTLGATFSLPVNLTKNQQALDNVVVAGQTIDMPAGSTGSSLVFLGASGNGPSTGTVVVNYTDGSSTSASLTLDDGTLNGGGGTLTNTVVAMMPYRNTPTGSQDNTKSYLFSQAVAINPGKTVKSVTLPVNVSAGKMHIFGIAVAA</sequence>
<feature type="signal peptide" evidence="2">
    <location>
        <begin position="1"/>
        <end position="19"/>
    </location>
</feature>
<dbReference type="Pfam" id="PF07971">
    <property type="entry name" value="Glyco_hydro_92"/>
    <property type="match status" value="1"/>
</dbReference>
<dbReference type="KEGG" id="pdio:PDMSB3_0371.1"/>
<dbReference type="GO" id="GO:0030246">
    <property type="term" value="F:carbohydrate binding"/>
    <property type="evidence" value="ECO:0007669"/>
    <property type="project" value="InterPro"/>
</dbReference>
<dbReference type="InterPro" id="IPR041371">
    <property type="entry name" value="GH92_N"/>
</dbReference>
<proteinExistence type="predicted"/>